<dbReference type="InterPro" id="IPR037069">
    <property type="entry name" value="AcylCoA_DH/ox_N_sf"/>
</dbReference>
<dbReference type="Pfam" id="PF02770">
    <property type="entry name" value="Acyl-CoA_dh_M"/>
    <property type="match status" value="1"/>
</dbReference>
<evidence type="ECO:0000313" key="8">
    <source>
        <dbReference type="EMBL" id="MEJ8814143.1"/>
    </source>
</evidence>
<dbReference type="InterPro" id="IPR009075">
    <property type="entry name" value="AcylCo_DH/oxidase_C"/>
</dbReference>
<dbReference type="InterPro" id="IPR013786">
    <property type="entry name" value="AcylCoA_DH/ox_N"/>
</dbReference>
<feature type="domain" description="Acyl-CoA oxidase/dehydrogenase middle" evidence="6">
    <location>
        <begin position="127"/>
        <end position="223"/>
    </location>
</feature>
<keyword evidence="4" id="KW-0274">FAD</keyword>
<evidence type="ECO:0000259" key="6">
    <source>
        <dbReference type="Pfam" id="PF02770"/>
    </source>
</evidence>
<evidence type="ECO:0000256" key="4">
    <source>
        <dbReference type="ARBA" id="ARBA00022827"/>
    </source>
</evidence>
<dbReference type="PANTHER" id="PTHR43884">
    <property type="entry name" value="ACYL-COA DEHYDROGENASE"/>
    <property type="match status" value="1"/>
</dbReference>
<dbReference type="RefSeq" id="WP_340359370.1">
    <property type="nucleotide sequence ID" value="NZ_JBBKZU010000011.1"/>
</dbReference>
<evidence type="ECO:0000256" key="3">
    <source>
        <dbReference type="ARBA" id="ARBA00022630"/>
    </source>
</evidence>
<dbReference type="SUPFAM" id="SSF56645">
    <property type="entry name" value="Acyl-CoA dehydrogenase NM domain-like"/>
    <property type="match status" value="1"/>
</dbReference>
<dbReference type="Gene3D" id="1.20.140.10">
    <property type="entry name" value="Butyryl-CoA Dehydrogenase, subunit A, domain 3"/>
    <property type="match status" value="1"/>
</dbReference>
<dbReference type="InterPro" id="IPR046373">
    <property type="entry name" value="Acyl-CoA_Oxase/DH_mid-dom_sf"/>
</dbReference>
<organism evidence="8 9">
    <name type="scientific">Variovorax ureilyticus</name>
    <dbReference type="NCBI Taxonomy" id="1836198"/>
    <lineage>
        <taxon>Bacteria</taxon>
        <taxon>Pseudomonadati</taxon>
        <taxon>Pseudomonadota</taxon>
        <taxon>Betaproteobacteria</taxon>
        <taxon>Burkholderiales</taxon>
        <taxon>Comamonadaceae</taxon>
        <taxon>Variovorax</taxon>
    </lineage>
</organism>
<gene>
    <name evidence="8" type="ORF">WKW77_23865</name>
</gene>
<reference evidence="8 9" key="1">
    <citation type="submission" date="2024-03" db="EMBL/GenBank/DDBJ databases">
        <title>Novel species of the genus Variovorax.</title>
        <authorList>
            <person name="Liu Q."/>
            <person name="Xin Y.-H."/>
        </authorList>
    </citation>
    <scope>NUCLEOTIDE SEQUENCE [LARGE SCALE GENOMIC DNA]</scope>
    <source>
        <strain evidence="8 9">KACC 18899</strain>
    </source>
</reference>
<feature type="domain" description="Acyl-CoA dehydrogenase/oxidase N-terminal" evidence="7">
    <location>
        <begin position="11"/>
        <end position="121"/>
    </location>
</feature>
<dbReference type="InterPro" id="IPR036250">
    <property type="entry name" value="AcylCo_DH-like_C"/>
</dbReference>
<comment type="caution">
    <text evidence="8">The sequence shown here is derived from an EMBL/GenBank/DDBJ whole genome shotgun (WGS) entry which is preliminary data.</text>
</comment>
<proteinExistence type="inferred from homology"/>
<evidence type="ECO:0000313" key="9">
    <source>
        <dbReference type="Proteomes" id="UP001365846"/>
    </source>
</evidence>
<keyword evidence="3" id="KW-0285">Flavoprotein</keyword>
<dbReference type="PROSITE" id="PS00072">
    <property type="entry name" value="ACYL_COA_DH_1"/>
    <property type="match status" value="1"/>
</dbReference>
<dbReference type="Gene3D" id="1.10.540.10">
    <property type="entry name" value="Acyl-CoA dehydrogenase/oxidase, N-terminal domain"/>
    <property type="match status" value="1"/>
</dbReference>
<evidence type="ECO:0000256" key="2">
    <source>
        <dbReference type="ARBA" id="ARBA00009347"/>
    </source>
</evidence>
<dbReference type="InterPro" id="IPR006089">
    <property type="entry name" value="Acyl-CoA_DH_CS"/>
</dbReference>
<dbReference type="InterPro" id="IPR006091">
    <property type="entry name" value="Acyl-CoA_Oxase/DH_mid-dom"/>
</dbReference>
<accession>A0ABU8VKF0</accession>
<dbReference type="SUPFAM" id="SSF47203">
    <property type="entry name" value="Acyl-CoA dehydrogenase C-terminal domain-like"/>
    <property type="match status" value="1"/>
</dbReference>
<evidence type="ECO:0000259" key="7">
    <source>
        <dbReference type="Pfam" id="PF02771"/>
    </source>
</evidence>
<comment type="similarity">
    <text evidence="2">Belongs to the acyl-CoA dehydrogenase family.</text>
</comment>
<dbReference type="Gene3D" id="2.40.110.10">
    <property type="entry name" value="Butyryl-CoA Dehydrogenase, subunit A, domain 2"/>
    <property type="match status" value="1"/>
</dbReference>
<evidence type="ECO:0000256" key="1">
    <source>
        <dbReference type="ARBA" id="ARBA00001974"/>
    </source>
</evidence>
<dbReference type="InterPro" id="IPR009100">
    <property type="entry name" value="AcylCoA_DH/oxidase_NM_dom_sf"/>
</dbReference>
<keyword evidence="9" id="KW-1185">Reference proteome</keyword>
<evidence type="ECO:0000259" key="5">
    <source>
        <dbReference type="Pfam" id="PF00441"/>
    </source>
</evidence>
<sequence>MTAPYRSPWMTDELDMLRTTARRFFEDEVAPRAAKFRAQHHIDRDVWQRAGELGLLCMSIPEEYGGQGATFAHEVVVMEEQARICDTTFGFIPGAVNGPAFFFETANEEQRRRWMPDIASGRKMLSVCITEPDAGTDVKAMRTTARKEGDGYVLSGNKIFITHGQQAELSLVAARTGGAGSGAKGISLFMVEREKTDGFRINKVLEKVGQNGLDTCEIFLDNVHVPAENLIGGAEGRGFGQLMDVFVRERLSIGVVGITCAERAIELTLEHAKNRKMLGQTLWDFQNSRFTLAECLTEARIGRIFIDKLVADLVEGRPLAPNDAMMAKWWGSEKQCQIIDRCLQLFGGYGYMTEYPIAQLYMDARVARIYGGSNETLKDLIARSM</sequence>
<name>A0ABU8VKF0_9BURK</name>
<feature type="domain" description="Acyl-CoA dehydrogenase/oxidase C-terminal" evidence="5">
    <location>
        <begin position="236"/>
        <end position="385"/>
    </location>
</feature>
<dbReference type="EMBL" id="JBBKZU010000011">
    <property type="protein sequence ID" value="MEJ8814143.1"/>
    <property type="molecule type" value="Genomic_DNA"/>
</dbReference>
<comment type="cofactor">
    <cofactor evidence="1">
        <name>FAD</name>
        <dbReference type="ChEBI" id="CHEBI:57692"/>
    </cofactor>
</comment>
<dbReference type="PANTHER" id="PTHR43884:SF12">
    <property type="entry name" value="ISOVALERYL-COA DEHYDROGENASE, MITOCHONDRIAL-RELATED"/>
    <property type="match status" value="1"/>
</dbReference>
<dbReference type="Pfam" id="PF00441">
    <property type="entry name" value="Acyl-CoA_dh_1"/>
    <property type="match status" value="1"/>
</dbReference>
<dbReference type="Pfam" id="PF02771">
    <property type="entry name" value="Acyl-CoA_dh_N"/>
    <property type="match status" value="1"/>
</dbReference>
<protein>
    <submittedName>
        <fullName evidence="8">Acyl-CoA dehydrogenase family protein</fullName>
    </submittedName>
</protein>
<dbReference type="Proteomes" id="UP001365846">
    <property type="component" value="Unassembled WGS sequence"/>
</dbReference>